<feature type="transmembrane region" description="Helical" evidence="2">
    <location>
        <begin position="290"/>
        <end position="309"/>
    </location>
</feature>
<dbReference type="OMA" id="WCWFLLR"/>
<feature type="transmembrane region" description="Helical" evidence="2">
    <location>
        <begin position="225"/>
        <end position="253"/>
    </location>
</feature>
<evidence type="ECO:0008006" key="5">
    <source>
        <dbReference type="Google" id="ProtNLM"/>
    </source>
</evidence>
<feature type="transmembrane region" description="Helical" evidence="2">
    <location>
        <begin position="501"/>
        <end position="519"/>
    </location>
</feature>
<gene>
    <name evidence="3" type="ORF">FDP41_008383</name>
</gene>
<keyword evidence="2" id="KW-1133">Transmembrane helix</keyword>
<feature type="region of interest" description="Disordered" evidence="1">
    <location>
        <begin position="1"/>
        <end position="48"/>
    </location>
</feature>
<evidence type="ECO:0000313" key="3">
    <source>
        <dbReference type="EMBL" id="KAF0973176.1"/>
    </source>
</evidence>
<feature type="region of interest" description="Disordered" evidence="1">
    <location>
        <begin position="167"/>
        <end position="187"/>
    </location>
</feature>
<sequence length="605" mass="69108">MQTNDHQENPSDPEEEEITHLSSSTPADQTHPLVDQEDIHPPSQGVDKDLGMNEEAFHDFIEQQVAKRRNNEPLSFKDKLSIWMIGVLTFFVSIATILGTGILGLPVKLYQTGFWPFFSTFVVCFIMQAMIILYLTEILQKTELIMKEEHGKKESLEEENIVQEKTREDVDDLTRTNDDQEEPFETTQENVATTVQVKEENKEPVVFEPDLHTIGRLFLNRALQILFDFSVIIHFISILISYSIAGPIAIASLFNIKDYYPYFIPAFVLILTIFVLLLERFLSHIISAATIFKGALLLIMVGLVGFISGQTKLEFTDNFQYIGHPFLIGTVSLGGVMNTLPVIVNEDEDETTPEMRSRVKALKIQIFRWSAILGLFVCFLINVLWCLFVLRIVPQESTDKNYPSLHKSKEKGEISTVPIIEIIKLKYPQYVWLGYFVQFFISLSITVSFCTMSFGAKHMLDGYVKTFEMAQQRAGSYASRLSQFLFSKISFLKHKPSRLSLLLKILLYGATFLPTYVMAQINPRSFLTVMEVFTSMALNLESGFFISLILLLSCRAQYVHHIVSVPLPKLFIYTTVGIVAVYFLFAVVFDIIYSIIGWVWPEKPF</sequence>
<reference evidence="3 4" key="1">
    <citation type="journal article" date="2019" name="Sci. Rep.">
        <title>Nanopore sequencing improves the draft genome of the human pathogenic amoeba Naegleria fowleri.</title>
        <authorList>
            <person name="Liechti N."/>
            <person name="Schurch N."/>
            <person name="Bruggmann R."/>
            <person name="Wittwer M."/>
        </authorList>
    </citation>
    <scope>NUCLEOTIDE SEQUENCE [LARGE SCALE GENOMIC DNA]</scope>
    <source>
        <strain evidence="3 4">ATCC 30894</strain>
    </source>
</reference>
<feature type="transmembrane region" description="Helical" evidence="2">
    <location>
        <begin position="366"/>
        <end position="393"/>
    </location>
</feature>
<keyword evidence="2" id="KW-0812">Transmembrane</keyword>
<comment type="caution">
    <text evidence="3">The sequence shown here is derived from an EMBL/GenBank/DDBJ whole genome shotgun (WGS) entry which is preliminary data.</text>
</comment>
<dbReference type="VEuPathDB" id="AmoebaDB:NF0033770"/>
<protein>
    <recommendedName>
        <fullName evidence="5">Amino acid transporter transmembrane domain-containing protein</fullName>
    </recommendedName>
</protein>
<evidence type="ECO:0000313" key="4">
    <source>
        <dbReference type="Proteomes" id="UP000444721"/>
    </source>
</evidence>
<evidence type="ECO:0000256" key="1">
    <source>
        <dbReference type="SAM" id="MobiDB-lite"/>
    </source>
</evidence>
<dbReference type="InterPro" id="IPR036259">
    <property type="entry name" value="MFS_trans_sf"/>
</dbReference>
<feature type="transmembrane region" description="Helical" evidence="2">
    <location>
        <begin position="435"/>
        <end position="456"/>
    </location>
</feature>
<dbReference type="PANTHER" id="PTHR16189:SF6">
    <property type="entry name" value="AMINO ACID TRANSPORTER TRANSMEMBRANE DOMAIN-CONTAINING PROTEIN"/>
    <property type="match status" value="1"/>
</dbReference>
<feature type="transmembrane region" description="Helical" evidence="2">
    <location>
        <begin position="570"/>
        <end position="600"/>
    </location>
</feature>
<feature type="transmembrane region" description="Helical" evidence="2">
    <location>
        <begin position="539"/>
        <end position="558"/>
    </location>
</feature>
<dbReference type="PANTHER" id="PTHR16189">
    <property type="entry name" value="TRANSMEMBRANE PROTEIN 104-RELATED"/>
    <property type="match status" value="1"/>
</dbReference>
<feature type="compositionally biased region" description="Basic and acidic residues" evidence="1">
    <location>
        <begin position="167"/>
        <end position="178"/>
    </location>
</feature>
<dbReference type="VEuPathDB" id="AmoebaDB:FDP41_008383"/>
<keyword evidence="4" id="KW-1185">Reference proteome</keyword>
<proteinExistence type="predicted"/>
<dbReference type="GeneID" id="68115601"/>
<dbReference type="SUPFAM" id="SSF103473">
    <property type="entry name" value="MFS general substrate transporter"/>
    <property type="match status" value="1"/>
</dbReference>
<dbReference type="AlphaFoldDB" id="A0A6A5BEZ3"/>
<evidence type="ECO:0000256" key="2">
    <source>
        <dbReference type="SAM" id="Phobius"/>
    </source>
</evidence>
<dbReference type="OrthoDB" id="19473at2759"/>
<dbReference type="EMBL" id="VFQX01000061">
    <property type="protein sequence ID" value="KAF0973176.1"/>
    <property type="molecule type" value="Genomic_DNA"/>
</dbReference>
<accession>A0A6A5BEZ3</accession>
<dbReference type="Proteomes" id="UP000444721">
    <property type="component" value="Unassembled WGS sequence"/>
</dbReference>
<name>A0A6A5BEZ3_NAEFO</name>
<feature type="transmembrane region" description="Helical" evidence="2">
    <location>
        <begin position="321"/>
        <end position="345"/>
    </location>
</feature>
<feature type="transmembrane region" description="Helical" evidence="2">
    <location>
        <begin position="259"/>
        <end position="278"/>
    </location>
</feature>
<dbReference type="RefSeq" id="XP_044557889.1">
    <property type="nucleotide sequence ID" value="XM_044712230.1"/>
</dbReference>
<dbReference type="VEuPathDB" id="AmoebaDB:NfTy_093720"/>
<feature type="transmembrane region" description="Helical" evidence="2">
    <location>
        <begin position="80"/>
        <end position="102"/>
    </location>
</feature>
<keyword evidence="2" id="KW-0472">Membrane</keyword>
<feature type="transmembrane region" description="Helical" evidence="2">
    <location>
        <begin position="114"/>
        <end position="136"/>
    </location>
</feature>
<organism evidence="3 4">
    <name type="scientific">Naegleria fowleri</name>
    <name type="common">Brain eating amoeba</name>
    <dbReference type="NCBI Taxonomy" id="5763"/>
    <lineage>
        <taxon>Eukaryota</taxon>
        <taxon>Discoba</taxon>
        <taxon>Heterolobosea</taxon>
        <taxon>Tetramitia</taxon>
        <taxon>Eutetramitia</taxon>
        <taxon>Vahlkampfiidae</taxon>
        <taxon>Naegleria</taxon>
    </lineage>
</organism>